<proteinExistence type="predicted"/>
<dbReference type="Gene3D" id="3.30.420.10">
    <property type="entry name" value="Ribonuclease H-like superfamily/Ribonuclease H"/>
    <property type="match status" value="1"/>
</dbReference>
<organism evidence="2 3">
    <name type="scientific">Prorocentrum cordatum</name>
    <dbReference type="NCBI Taxonomy" id="2364126"/>
    <lineage>
        <taxon>Eukaryota</taxon>
        <taxon>Sar</taxon>
        <taxon>Alveolata</taxon>
        <taxon>Dinophyceae</taxon>
        <taxon>Prorocentrales</taxon>
        <taxon>Prorocentraceae</taxon>
        <taxon>Prorocentrum</taxon>
    </lineage>
</organism>
<evidence type="ECO:0000313" key="3">
    <source>
        <dbReference type="Proteomes" id="UP001189429"/>
    </source>
</evidence>
<evidence type="ECO:0000313" key="2">
    <source>
        <dbReference type="EMBL" id="CAK0857407.1"/>
    </source>
</evidence>
<comment type="caution">
    <text evidence="2">The sequence shown here is derived from an EMBL/GenBank/DDBJ whole genome shotgun (WGS) entry which is preliminary data.</text>
</comment>
<dbReference type="InterPro" id="IPR012337">
    <property type="entry name" value="RNaseH-like_sf"/>
</dbReference>
<reference evidence="2" key="1">
    <citation type="submission" date="2023-10" db="EMBL/GenBank/DDBJ databases">
        <authorList>
            <person name="Chen Y."/>
            <person name="Shah S."/>
            <person name="Dougan E. K."/>
            <person name="Thang M."/>
            <person name="Chan C."/>
        </authorList>
    </citation>
    <scope>NUCLEOTIDE SEQUENCE [LARGE SCALE GENOMIC DNA]</scope>
</reference>
<dbReference type="InterPro" id="IPR036397">
    <property type="entry name" value="RNaseH_sf"/>
</dbReference>
<feature type="compositionally biased region" description="Polar residues" evidence="1">
    <location>
        <begin position="31"/>
        <end position="40"/>
    </location>
</feature>
<feature type="region of interest" description="Disordered" evidence="1">
    <location>
        <begin position="93"/>
        <end position="125"/>
    </location>
</feature>
<accession>A0ABN9UEW8</accession>
<sequence length="1639" mass="180186">MVAGLARGAKAQSGGGYDSCWKRWKVRDAAKSTNHSSANAQGDAGAEDATKAKLKRLRGRLADLRRQAENPDLATHVQGTITTIQEEVDELQAAADAGSDAPRCFSENKTQGQRGRTEERAEKQGQKIKEAQEKLDKEQALLARQGDKLQKQNARIEELSMPKAGQGWVAAVSFLEQATKFLRDQGADPKLSEALRYAKQEQAAKKEADAAREAAKDAKDKGAGEQQVIKIMQDAGCAREQIERRAEGGQGFIAVSANSIGTLERAMRSIRYTNKFPVIMAQELQANEHGIACFTQRMQKEGWRLGISPSVRAASGGWSEGVLLATGRPNDMCYARGLDTWGISPRESNGRFAIGWVDALGKQGVAIGAAYLWVSEGMTDRNKAILRNFTTAAMAVGKYWILGGGFNMDPAGLQQTGVVDRKEGIIAFDTSRGSCVCLGEARRRDYFISKTLLDGPPHLAVQDQHSQGEVGSYWSNLANTYEEHLNEHFNYVGLEWHDRKGHLQAPTCAWGQLKLSKVCEAGREQQWAEAAEWLGRRLELISTAVRAWRRNGKQETLCRAQCNANGILEKDIIEPRLERRHPAWSDEPDQERAADGRENGGDIGDHVDVDAERENDSVGAEDCLSVGAEAAGERRLPTGRGHWTDIDWSKLANAIAWIGAANITERGLHRVDCAAKLTTVASQRMWRRVQREAARGRRRWVAKHSQAGAGALRKWTKPPVPWGPIKPTEHHNQQELTHPQVAADAALEGWETVWADSHDASELRCQPPSDDEWREHAVPRITPRDIIEAATLFYLKPKAAGGFRNLGLVPELARVWGTTRIPCARRWEYAVTYFDLVKCFERATHRKVWEATRSWGFNPVIVRTVFKIYGTVGRAVLGGCCAEGRFPRADTCLFFGDLAMATRGIREFVDHFHPLPVAAVVYMFAAELDMALSRGAEGKTVTLTSSAALGQNINANARRLGVRVVKHEKHLGEGRRRCRQAKVPALLYGSTIVGTADSKLNELRKSAATAMEGNTKGRSTALKDRVDRADPGNLVNSGPIIAWATAWQEALEDAQLAERLHSAWRTSVMKIYKCRAPWLTARGPAGAFAATVKRFGWMTQAAHSVTIDGAALDLRFAKLRVVRTAELQLKGEWVKQCGHQYGITSIFLEWHLTARAGRAGWHLAPIDIELSRAPRASGAEAWSGAHAFNSEEQTHGLAQGLKEIGGGGGIMADPAVELRLWDLASCDDWLAEGNWGGLATGDIYVDGSLQFGDCPALRRGGWSFTKLKGNDEYEMDCVCYGPLPGTQWIQSVPRAELYALLQALTVGTPPIIIHTDCQNVVDGAQAGPTWLGKRSRPHLDIWERIFEAIAEHGGLSPRAVMDHCILIGRGRTALRREPYDLPSGCLVFVQQPARPSGDGSLRFSLLVDDVTPKFDGLPLMGFTRREPLDAIECYPCQAQCLAQSVSIGRNGEAFARDQSTHLTMGFKQPPLEELMSWCMDSDKPPHLRRAPCRPAPGDTLEVVWGVDGTLSMLHDGTVVLSFDTGRRPDRRAHYYGFVDVCLSVSQVTLLPSERCPTGSPTATSSEAHTASQNLYQELAYVVVTSPTSASVLDMFTSPYGILINVAVIPAPTYAQQHTKLNYAIKIAIALPHCLEGWKV</sequence>
<dbReference type="EMBL" id="CAUYUJ010015726">
    <property type="protein sequence ID" value="CAK0857407.1"/>
    <property type="molecule type" value="Genomic_DNA"/>
</dbReference>
<dbReference type="Proteomes" id="UP001189429">
    <property type="component" value="Unassembled WGS sequence"/>
</dbReference>
<feature type="compositionally biased region" description="Basic and acidic residues" evidence="1">
    <location>
        <begin position="115"/>
        <end position="125"/>
    </location>
</feature>
<name>A0ABN9UEW8_9DINO</name>
<evidence type="ECO:0000256" key="1">
    <source>
        <dbReference type="SAM" id="MobiDB-lite"/>
    </source>
</evidence>
<gene>
    <name evidence="2" type="ORF">PCOR1329_LOCUS47534</name>
</gene>
<protein>
    <submittedName>
        <fullName evidence="2">Uncharacterized protein</fullName>
    </submittedName>
</protein>
<keyword evidence="3" id="KW-1185">Reference proteome</keyword>
<feature type="region of interest" description="Disordered" evidence="1">
    <location>
        <begin position="29"/>
        <end position="51"/>
    </location>
</feature>
<dbReference type="SUPFAM" id="SSF53098">
    <property type="entry name" value="Ribonuclease H-like"/>
    <property type="match status" value="1"/>
</dbReference>
<feature type="region of interest" description="Disordered" evidence="1">
    <location>
        <begin position="578"/>
        <end position="606"/>
    </location>
</feature>